<evidence type="ECO:0000313" key="1">
    <source>
        <dbReference type="EMBL" id="RCN28410.1"/>
    </source>
</evidence>
<dbReference type="Proteomes" id="UP000252519">
    <property type="component" value="Unassembled WGS sequence"/>
</dbReference>
<evidence type="ECO:0000313" key="2">
    <source>
        <dbReference type="Proteomes" id="UP000252519"/>
    </source>
</evidence>
<comment type="caution">
    <text evidence="1">The sequence shown here is derived from an EMBL/GenBank/DDBJ whole genome shotgun (WGS) entry which is preliminary data.</text>
</comment>
<proteinExistence type="predicted"/>
<sequence length="50" mass="5523">MQFPELWSNTALEEKVGHCGFKGPRKNPLGKACAELSTLRSRPRNSPAVL</sequence>
<name>A0A368FBX8_ANCCA</name>
<dbReference type="EMBL" id="JOJR01002641">
    <property type="protein sequence ID" value="RCN28410.1"/>
    <property type="molecule type" value="Genomic_DNA"/>
</dbReference>
<dbReference type="AlphaFoldDB" id="A0A368FBX8"/>
<keyword evidence="2" id="KW-1185">Reference proteome</keyword>
<gene>
    <name evidence="1" type="ORF">ANCCAN_25849</name>
</gene>
<reference evidence="1 2" key="1">
    <citation type="submission" date="2014-10" db="EMBL/GenBank/DDBJ databases">
        <title>Draft genome of the hookworm Ancylostoma caninum.</title>
        <authorList>
            <person name="Mitreva M."/>
        </authorList>
    </citation>
    <scope>NUCLEOTIDE SEQUENCE [LARGE SCALE GENOMIC DNA]</scope>
    <source>
        <strain evidence="1 2">Baltimore</strain>
    </source>
</reference>
<organism evidence="1 2">
    <name type="scientific">Ancylostoma caninum</name>
    <name type="common">Dog hookworm</name>
    <dbReference type="NCBI Taxonomy" id="29170"/>
    <lineage>
        <taxon>Eukaryota</taxon>
        <taxon>Metazoa</taxon>
        <taxon>Ecdysozoa</taxon>
        <taxon>Nematoda</taxon>
        <taxon>Chromadorea</taxon>
        <taxon>Rhabditida</taxon>
        <taxon>Rhabditina</taxon>
        <taxon>Rhabditomorpha</taxon>
        <taxon>Strongyloidea</taxon>
        <taxon>Ancylostomatidae</taxon>
        <taxon>Ancylostomatinae</taxon>
        <taxon>Ancylostoma</taxon>
    </lineage>
</organism>
<accession>A0A368FBX8</accession>
<protein>
    <submittedName>
        <fullName evidence="1">Uncharacterized protein</fullName>
    </submittedName>
</protein>